<organism evidence="1 2">
    <name type="scientific">Romanomermis culicivorax</name>
    <name type="common">Nematode worm</name>
    <dbReference type="NCBI Taxonomy" id="13658"/>
    <lineage>
        <taxon>Eukaryota</taxon>
        <taxon>Metazoa</taxon>
        <taxon>Ecdysozoa</taxon>
        <taxon>Nematoda</taxon>
        <taxon>Enoplea</taxon>
        <taxon>Dorylaimia</taxon>
        <taxon>Mermithida</taxon>
        <taxon>Mermithoidea</taxon>
        <taxon>Mermithidae</taxon>
        <taxon>Romanomermis</taxon>
    </lineage>
</organism>
<proteinExistence type="predicted"/>
<dbReference type="WBParaSite" id="nRc.2.0.1.t18973-RA">
    <property type="protein sequence ID" value="nRc.2.0.1.t18973-RA"/>
    <property type="gene ID" value="nRc.2.0.1.g18973"/>
</dbReference>
<evidence type="ECO:0000313" key="1">
    <source>
        <dbReference type="Proteomes" id="UP000887565"/>
    </source>
</evidence>
<dbReference type="AlphaFoldDB" id="A0A915IZ41"/>
<sequence length="150" mass="16370">MFHCSSFFETSVGLGHQTNELLTALLSKVNYLRSFFDQNCSFCRSNLRRDASASGDGDGSTIFINFPASPTTMNDRSDGGACLDSKGETAELMAENGTLAGATSRGHYHHHHYHAKSRRSNSFTQAGPILMAFGRRLARSCEDLIAKLMG</sequence>
<evidence type="ECO:0000313" key="2">
    <source>
        <dbReference type="WBParaSite" id="nRc.2.0.1.t18973-RA"/>
    </source>
</evidence>
<keyword evidence="1" id="KW-1185">Reference proteome</keyword>
<dbReference type="Proteomes" id="UP000887565">
    <property type="component" value="Unplaced"/>
</dbReference>
<name>A0A915IZ41_ROMCU</name>
<reference evidence="2" key="1">
    <citation type="submission" date="2022-11" db="UniProtKB">
        <authorList>
            <consortium name="WormBaseParasite"/>
        </authorList>
    </citation>
    <scope>IDENTIFICATION</scope>
</reference>
<accession>A0A915IZ41</accession>
<protein>
    <submittedName>
        <fullName evidence="2">Uncharacterized protein</fullName>
    </submittedName>
</protein>